<dbReference type="SUPFAM" id="SSF51395">
    <property type="entry name" value="FMN-linked oxidoreductases"/>
    <property type="match status" value="1"/>
</dbReference>
<dbReference type="GO" id="GO:0016491">
    <property type="term" value="F:oxidoreductase activity"/>
    <property type="evidence" value="ECO:0007669"/>
    <property type="project" value="UniProtKB-KW"/>
</dbReference>
<protein>
    <submittedName>
        <fullName evidence="4">NADPH dehydrogenase</fullName>
    </submittedName>
</protein>
<dbReference type="InterPro" id="IPR013785">
    <property type="entry name" value="Aldolase_TIM"/>
</dbReference>
<dbReference type="InterPro" id="IPR001155">
    <property type="entry name" value="OxRdtase_FMN_N"/>
</dbReference>
<evidence type="ECO:0000259" key="3">
    <source>
        <dbReference type="Pfam" id="PF00724"/>
    </source>
</evidence>
<dbReference type="EMBL" id="BAMD01000008">
    <property type="protein sequence ID" value="GAF02324.1"/>
    <property type="molecule type" value="Genomic_DNA"/>
</dbReference>
<evidence type="ECO:0000256" key="1">
    <source>
        <dbReference type="ARBA" id="ARBA00022630"/>
    </source>
</evidence>
<reference evidence="4 5" key="1">
    <citation type="journal article" date="2014" name="Genome Announc.">
        <title>Draft Genome Sequence of Cytophaga fermentans JCM 21142T, a Facultative Anaerobe Isolated from Marine Mud.</title>
        <authorList>
            <person name="Starns D."/>
            <person name="Oshima K."/>
            <person name="Suda W."/>
            <person name="Iino T."/>
            <person name="Yuki M."/>
            <person name="Inoue J."/>
            <person name="Kitamura K."/>
            <person name="Iida T."/>
            <person name="Darby A."/>
            <person name="Hattori M."/>
            <person name="Ohkuma M."/>
        </authorList>
    </citation>
    <scope>NUCLEOTIDE SEQUENCE [LARGE SCALE GENOMIC DNA]</scope>
    <source>
        <strain evidence="4 5">JCM 21142</strain>
    </source>
</reference>
<dbReference type="PANTHER" id="PTHR43656:SF2">
    <property type="entry name" value="BINDING OXIDOREDUCTASE, PUTATIVE (AFU_ORTHOLOGUE AFUA_2G08260)-RELATED"/>
    <property type="match status" value="1"/>
</dbReference>
<dbReference type="STRING" id="869213.GCA_000517085_01201"/>
<dbReference type="Pfam" id="PF00724">
    <property type="entry name" value="Oxidored_FMN"/>
    <property type="match status" value="1"/>
</dbReference>
<sequence>MDINSKNILTPFTFPVSGIVIPNKIVLAPMTTFSGNDDGTTTDEEVAYYKKRNESAGLLITACAYVIKHGKAFHGQFGADSDEMIPSLSRIAETLKENGGKAILQLQHGGRMSPPEELVDGQALSASAVAAEREGAQVPKEMTEYEIVETIKAFGQATLRLLKQVLMAWKFTVQIHI</sequence>
<proteinExistence type="predicted"/>
<accession>W7YIG0</accession>
<evidence type="ECO:0000256" key="2">
    <source>
        <dbReference type="ARBA" id="ARBA00023002"/>
    </source>
</evidence>
<dbReference type="PANTHER" id="PTHR43656">
    <property type="entry name" value="BINDING OXIDOREDUCTASE, PUTATIVE (AFU_ORTHOLOGUE AFUA_2G08260)-RELATED"/>
    <property type="match status" value="1"/>
</dbReference>
<gene>
    <name evidence="4" type="ORF">JCM21142_3958</name>
</gene>
<keyword evidence="2" id="KW-0560">Oxidoreductase</keyword>
<evidence type="ECO:0000313" key="5">
    <source>
        <dbReference type="Proteomes" id="UP000019402"/>
    </source>
</evidence>
<dbReference type="Proteomes" id="UP000019402">
    <property type="component" value="Unassembled WGS sequence"/>
</dbReference>
<dbReference type="GO" id="GO:0010181">
    <property type="term" value="F:FMN binding"/>
    <property type="evidence" value="ECO:0007669"/>
    <property type="project" value="InterPro"/>
</dbReference>
<dbReference type="Gene3D" id="3.20.20.70">
    <property type="entry name" value="Aldolase class I"/>
    <property type="match status" value="1"/>
</dbReference>
<organism evidence="4 5">
    <name type="scientific">Saccharicrinis fermentans DSM 9555 = JCM 21142</name>
    <dbReference type="NCBI Taxonomy" id="869213"/>
    <lineage>
        <taxon>Bacteria</taxon>
        <taxon>Pseudomonadati</taxon>
        <taxon>Bacteroidota</taxon>
        <taxon>Bacteroidia</taxon>
        <taxon>Marinilabiliales</taxon>
        <taxon>Marinilabiliaceae</taxon>
        <taxon>Saccharicrinis</taxon>
    </lineage>
</organism>
<keyword evidence="1" id="KW-0285">Flavoprotein</keyword>
<comment type="caution">
    <text evidence="4">The sequence shown here is derived from an EMBL/GenBank/DDBJ whole genome shotgun (WGS) entry which is preliminary data.</text>
</comment>
<name>W7YIG0_9BACT</name>
<keyword evidence="5" id="KW-1185">Reference proteome</keyword>
<dbReference type="InterPro" id="IPR051799">
    <property type="entry name" value="NADH_flavin_oxidoreductase"/>
</dbReference>
<evidence type="ECO:0000313" key="4">
    <source>
        <dbReference type="EMBL" id="GAF02324.1"/>
    </source>
</evidence>
<feature type="domain" description="NADH:flavin oxidoreductase/NADH oxidase N-terminal" evidence="3">
    <location>
        <begin position="19"/>
        <end position="160"/>
    </location>
</feature>
<dbReference type="AlphaFoldDB" id="W7YIG0"/>
<dbReference type="eggNOG" id="COG1902">
    <property type="taxonomic scope" value="Bacteria"/>
</dbReference>